<evidence type="ECO:0000313" key="3">
    <source>
        <dbReference type="Proteomes" id="UP000238479"/>
    </source>
</evidence>
<name>A0A2P6S4J1_ROSCH</name>
<keyword evidence="1" id="KW-1133">Transmembrane helix</keyword>
<reference evidence="2 3" key="1">
    <citation type="journal article" date="2018" name="Nat. Genet.">
        <title>The Rosa genome provides new insights in the design of modern roses.</title>
        <authorList>
            <person name="Bendahmane M."/>
        </authorList>
    </citation>
    <scope>NUCLEOTIDE SEQUENCE [LARGE SCALE GENOMIC DNA]</scope>
    <source>
        <strain evidence="3">cv. Old Blush</strain>
    </source>
</reference>
<dbReference type="EMBL" id="PDCK01000040">
    <property type="protein sequence ID" value="PRQ53588.1"/>
    <property type="molecule type" value="Genomic_DNA"/>
</dbReference>
<dbReference type="AlphaFoldDB" id="A0A2P6S4J1"/>
<proteinExistence type="predicted"/>
<feature type="transmembrane region" description="Helical" evidence="1">
    <location>
        <begin position="6"/>
        <end position="25"/>
    </location>
</feature>
<accession>A0A2P6S4J1</accession>
<protein>
    <submittedName>
        <fullName evidence="2">Uncharacterized protein</fullName>
    </submittedName>
</protein>
<dbReference type="Gramene" id="PRQ53588">
    <property type="protein sequence ID" value="PRQ53588"/>
    <property type="gene ID" value="RchiOBHm_Chr2g0168201"/>
</dbReference>
<evidence type="ECO:0000256" key="1">
    <source>
        <dbReference type="SAM" id="Phobius"/>
    </source>
</evidence>
<dbReference type="Proteomes" id="UP000238479">
    <property type="component" value="Chromosome 2"/>
</dbReference>
<sequence>MTLGLTIQAFSKHFLISIILSVLLLQRFYRKCKFYGSCFRIGKRRCSIILVSYLQSLLGYWWLHHLGYVLKNILKM</sequence>
<keyword evidence="1" id="KW-0472">Membrane</keyword>
<keyword evidence="1" id="KW-0812">Transmembrane</keyword>
<comment type="caution">
    <text evidence="2">The sequence shown here is derived from an EMBL/GenBank/DDBJ whole genome shotgun (WGS) entry which is preliminary data.</text>
</comment>
<gene>
    <name evidence="2" type="ORF">RchiOBHm_Chr2g0168201</name>
</gene>
<evidence type="ECO:0000313" key="2">
    <source>
        <dbReference type="EMBL" id="PRQ53588.1"/>
    </source>
</evidence>
<keyword evidence="3" id="KW-1185">Reference proteome</keyword>
<organism evidence="2 3">
    <name type="scientific">Rosa chinensis</name>
    <name type="common">China rose</name>
    <dbReference type="NCBI Taxonomy" id="74649"/>
    <lineage>
        <taxon>Eukaryota</taxon>
        <taxon>Viridiplantae</taxon>
        <taxon>Streptophyta</taxon>
        <taxon>Embryophyta</taxon>
        <taxon>Tracheophyta</taxon>
        <taxon>Spermatophyta</taxon>
        <taxon>Magnoliopsida</taxon>
        <taxon>eudicotyledons</taxon>
        <taxon>Gunneridae</taxon>
        <taxon>Pentapetalae</taxon>
        <taxon>rosids</taxon>
        <taxon>fabids</taxon>
        <taxon>Rosales</taxon>
        <taxon>Rosaceae</taxon>
        <taxon>Rosoideae</taxon>
        <taxon>Rosoideae incertae sedis</taxon>
        <taxon>Rosa</taxon>
    </lineage>
</organism>
<feature type="transmembrane region" description="Helical" evidence="1">
    <location>
        <begin position="46"/>
        <end position="63"/>
    </location>
</feature>